<sequence length="369" mass="40619">MAHTVSANGLTISHRGTGGHEVNSTPDVCRLANNVPVPFSIISFSRDLVRGTRTVLADGGNTIDCRGSAHSRCIGDEPGVNKGVISGTQLHESTWITWSPNVRVEGRNIARLSDKMFMNNRNCISGAGGHYEVPAAITDPIMRELCKVFCEARDEWHQCKRSGRTNCPRPSGLAKDKLERQLANKGSTLSRALGNRLGAAERTFYSTADKIFEGARKIYDRSGLERAIKRQVEKLMQRKIVQKGAQMAGRAWLKLVPGLNVLSTIYDVVDTAISVKEVYDMIKSSDLLMDKAIRIQPDFAVMDQDGALQDIYDFKFDDPATGYQDDWQSAQRQQEAYGQALGNDKVPQKVDNQTCQCDKAAGAPPVGMI</sequence>
<dbReference type="Pfam" id="PF13665">
    <property type="entry name" value="Tox-PAAR-like"/>
    <property type="match status" value="1"/>
</dbReference>
<accession>A0A1I2Z7E3</accession>
<dbReference type="AlphaFoldDB" id="A0A1I2Z7E3"/>
<reference evidence="2 3" key="1">
    <citation type="submission" date="2016-10" db="EMBL/GenBank/DDBJ databases">
        <authorList>
            <person name="de Groot N.N."/>
        </authorList>
    </citation>
    <scope>NUCLEOTIDE SEQUENCE [LARGE SCALE GENOMIC DNA]</scope>
    <source>
        <strain evidence="2 3">DSM 8537</strain>
    </source>
</reference>
<evidence type="ECO:0000313" key="2">
    <source>
        <dbReference type="EMBL" id="SFH33782.1"/>
    </source>
</evidence>
<protein>
    <submittedName>
        <fullName evidence="2">Uncharacterized protein</fullName>
    </submittedName>
</protein>
<feature type="region of interest" description="Disordered" evidence="1">
    <location>
        <begin position="1"/>
        <end position="21"/>
    </location>
</feature>
<keyword evidence="3" id="KW-1185">Reference proteome</keyword>
<dbReference type="OrthoDB" id="8052205at2"/>
<dbReference type="STRING" id="34004.SAMN04488021_10791"/>
<dbReference type="RefSeq" id="WP_074966688.1">
    <property type="nucleotide sequence ID" value="NZ_CBCRYP010000041.1"/>
</dbReference>
<feature type="compositionally biased region" description="Polar residues" evidence="1">
    <location>
        <begin position="1"/>
        <end position="11"/>
    </location>
</feature>
<organism evidence="2 3">
    <name type="scientific">Paracoccus aminovorans</name>
    <dbReference type="NCBI Taxonomy" id="34004"/>
    <lineage>
        <taxon>Bacteria</taxon>
        <taxon>Pseudomonadati</taxon>
        <taxon>Pseudomonadota</taxon>
        <taxon>Alphaproteobacteria</taxon>
        <taxon>Rhodobacterales</taxon>
        <taxon>Paracoccaceae</taxon>
        <taxon>Paracoccus</taxon>
    </lineage>
</organism>
<dbReference type="Proteomes" id="UP000183635">
    <property type="component" value="Unassembled WGS sequence"/>
</dbReference>
<dbReference type="EMBL" id="FOPU01000007">
    <property type="protein sequence ID" value="SFH33782.1"/>
    <property type="molecule type" value="Genomic_DNA"/>
</dbReference>
<evidence type="ECO:0000256" key="1">
    <source>
        <dbReference type="SAM" id="MobiDB-lite"/>
    </source>
</evidence>
<evidence type="ECO:0000313" key="3">
    <source>
        <dbReference type="Proteomes" id="UP000183635"/>
    </source>
</evidence>
<proteinExistence type="predicted"/>
<gene>
    <name evidence="2" type="ORF">SAMN04488021_10791</name>
</gene>
<name>A0A1I2Z7E3_9RHOB</name>